<organism evidence="8">
    <name type="scientific">Verticillium alfalfae (strain VaMs.102 / ATCC MYA-4576 / FGSC 10136)</name>
    <name type="common">Verticillium wilt of alfalfa</name>
    <name type="synonym">Verticillium albo-atrum</name>
    <dbReference type="NCBI Taxonomy" id="526221"/>
    <lineage>
        <taxon>Eukaryota</taxon>
        <taxon>Fungi</taxon>
        <taxon>Dikarya</taxon>
        <taxon>Ascomycota</taxon>
        <taxon>Pezizomycotina</taxon>
        <taxon>Sordariomycetes</taxon>
        <taxon>Hypocreomycetidae</taxon>
        <taxon>Glomerellales</taxon>
        <taxon>Plectosphaerellaceae</taxon>
        <taxon>Verticillium</taxon>
    </lineage>
</organism>
<dbReference type="OrthoDB" id="2502820at2759"/>
<feature type="transmembrane region" description="Helical" evidence="6">
    <location>
        <begin position="44"/>
        <end position="74"/>
    </location>
</feature>
<dbReference type="InterPro" id="IPR007300">
    <property type="entry name" value="CidB/LrgB"/>
</dbReference>
<proteinExistence type="predicted"/>
<dbReference type="OMA" id="MGKPSPF"/>
<dbReference type="KEGG" id="val:VDBG_03515"/>
<keyword evidence="3 6" id="KW-1133">Transmembrane helix</keyword>
<dbReference type="Proteomes" id="UP000008698">
    <property type="component" value="Unassembled WGS sequence"/>
</dbReference>
<keyword evidence="4 6" id="KW-0472">Membrane</keyword>
<feature type="transmembrane region" description="Helical" evidence="6">
    <location>
        <begin position="352"/>
        <end position="378"/>
    </location>
</feature>
<dbReference type="GO" id="GO:0016020">
    <property type="term" value="C:membrane"/>
    <property type="evidence" value="ECO:0007669"/>
    <property type="project" value="UniProtKB-SubCell"/>
</dbReference>
<evidence type="ECO:0000313" key="7">
    <source>
        <dbReference type="EMBL" id="EEY17406.1"/>
    </source>
</evidence>
<dbReference type="HOGENOM" id="CLU_024337_1_0_1"/>
<protein>
    <submittedName>
        <fullName evidence="7">Uncharacterized protein</fullName>
    </submittedName>
</protein>
<dbReference type="GeneID" id="9532247"/>
<accession>C9SG02</accession>
<sequence>MVQSAPRDKAGRTMTQLREGVSDGLGALKLALSTTAPKLLVSWLYVPVGIMVMLAFCFAVHVGLRAAGVSFLFICRLPGAFAGWSLRWINVMFTPSFILLPLSPAIGIMEVLKIIAVFLLGFLAMMALAAYLTRGIQLVTGSSKRAIAERAEEMGNETDEIPLAAAPRGEESSSAPTSAPISAVPSSVSLNTLAPLPPSRNASHVFLSDTLRSGGHHLNETSALNVSPSLPPQVPLPHPRTQIWAAWLTHHSDHLTYGALLLHSPELASIHPPGPRHSPHQRPHSLGARRRRPLSKALAPYRTGATYLRLWSGDATSALPGAGDMLATVLDASIVSLALPMYQYRRELRAHFLAIVLPNLVLAVASLFCYPVVCYAIGIEARRALAFASRSLTLALAIPATENLGGDVNAVAALAIFSGIAGVLIGERMLRWMRIPEDDYVTRGVTLGANSSAIATAVLLRTDPPRRRCRV</sequence>
<evidence type="ECO:0000256" key="1">
    <source>
        <dbReference type="ARBA" id="ARBA00004141"/>
    </source>
</evidence>
<dbReference type="PANTHER" id="PTHR30249:SF0">
    <property type="entry name" value="PLASTIDAL GLYCOLATE_GLYCERATE TRANSLOCATOR 1, CHLOROPLASTIC"/>
    <property type="match status" value="1"/>
</dbReference>
<comment type="subcellular location">
    <subcellularLocation>
        <location evidence="1">Membrane</location>
        <topology evidence="1">Multi-pass membrane protein</topology>
    </subcellularLocation>
</comment>
<evidence type="ECO:0000256" key="2">
    <source>
        <dbReference type="ARBA" id="ARBA00022692"/>
    </source>
</evidence>
<dbReference type="AlphaFoldDB" id="C9SG02"/>
<keyword evidence="8" id="KW-1185">Reference proteome</keyword>
<evidence type="ECO:0000256" key="3">
    <source>
        <dbReference type="ARBA" id="ARBA00022989"/>
    </source>
</evidence>
<dbReference type="Pfam" id="PF04172">
    <property type="entry name" value="LrgB"/>
    <property type="match status" value="1"/>
</dbReference>
<evidence type="ECO:0000256" key="6">
    <source>
        <dbReference type="SAM" id="Phobius"/>
    </source>
</evidence>
<feature type="region of interest" description="Disordered" evidence="5">
    <location>
        <begin position="268"/>
        <end position="291"/>
    </location>
</feature>
<reference evidence="8" key="1">
    <citation type="journal article" date="2011" name="PLoS Pathog.">
        <title>Comparative genomics yields insights into niche adaptation of plant vascular wilt pathogens.</title>
        <authorList>
            <person name="Klosterman S.J."/>
            <person name="Subbarao K.V."/>
            <person name="Kang S."/>
            <person name="Veronese P."/>
            <person name="Gold S.E."/>
            <person name="Thomma B.P.H.J."/>
            <person name="Chen Z."/>
            <person name="Henrissat B."/>
            <person name="Lee Y.-H."/>
            <person name="Park J."/>
            <person name="Garcia-Pedrajas M.D."/>
            <person name="Barbara D.J."/>
            <person name="Anchieta A."/>
            <person name="de Jonge R."/>
            <person name="Santhanam P."/>
            <person name="Maruthachalam K."/>
            <person name="Atallah Z."/>
            <person name="Amyotte S.G."/>
            <person name="Paz Z."/>
            <person name="Inderbitzin P."/>
            <person name="Hayes R.J."/>
            <person name="Heiman D.I."/>
            <person name="Young S."/>
            <person name="Zeng Q."/>
            <person name="Engels R."/>
            <person name="Galagan J."/>
            <person name="Cuomo C.A."/>
            <person name="Dobinson K.F."/>
            <person name="Ma L.-J."/>
        </authorList>
    </citation>
    <scope>NUCLEOTIDE SEQUENCE [LARGE SCALE GENOMIC DNA]</scope>
    <source>
        <strain evidence="8">VaMs.102 / ATCC MYA-4576 / FGSC 10136</strain>
    </source>
</reference>
<gene>
    <name evidence="7" type="ORF">VDBG_03515</name>
</gene>
<dbReference type="eggNOG" id="ENOG502QQ63">
    <property type="taxonomic scope" value="Eukaryota"/>
</dbReference>
<evidence type="ECO:0000256" key="5">
    <source>
        <dbReference type="SAM" id="MobiDB-lite"/>
    </source>
</evidence>
<keyword evidence="2 6" id="KW-0812">Transmembrane</keyword>
<dbReference type="PANTHER" id="PTHR30249">
    <property type="entry name" value="PUTATIVE SEROTONIN TRANSPORTER"/>
    <property type="match status" value="1"/>
</dbReference>
<evidence type="ECO:0000313" key="8">
    <source>
        <dbReference type="Proteomes" id="UP000008698"/>
    </source>
</evidence>
<feature type="transmembrane region" description="Helical" evidence="6">
    <location>
        <begin position="408"/>
        <end position="426"/>
    </location>
</feature>
<feature type="compositionally biased region" description="Basic residues" evidence="5">
    <location>
        <begin position="277"/>
        <end position="291"/>
    </location>
</feature>
<name>C9SG02_VERA1</name>
<feature type="transmembrane region" description="Helical" evidence="6">
    <location>
        <begin position="114"/>
        <end position="133"/>
    </location>
</feature>
<evidence type="ECO:0000256" key="4">
    <source>
        <dbReference type="ARBA" id="ARBA00023136"/>
    </source>
</evidence>
<dbReference type="EMBL" id="DS985217">
    <property type="protein sequence ID" value="EEY17406.1"/>
    <property type="molecule type" value="Genomic_DNA"/>
</dbReference>
<dbReference type="RefSeq" id="XP_003005562.1">
    <property type="nucleotide sequence ID" value="XM_003005516.1"/>
</dbReference>